<dbReference type="RefSeq" id="WP_317296870.1">
    <property type="nucleotide sequence ID" value="NZ_JABFFQ010000009.1"/>
</dbReference>
<sequence length="312" mass="35160">MKTTLAKPQFSSTEWKFLIEADRRIILWRNTIALFHKLNKPGFVGPFRKAGYAYRVEPILSVRRTGEEKSPDIVASSPSGWLLLELTCNDHSKRDKLDSYRQIDPRSLSQYGLQVHQSAPDTICSRLSEVDDGGHCQIIVRDTVLVRRLDCLSDTNLKSALQEFSGTELTRLPNIAINLLPESKNHEVRRGLVDIVMQIFQPGSKGKTAYQIVEAGLDKLSDKVSASNKTAMMNRVKREMEVLVNRDLKGYLELREDGTYVPTDKFKPHPKALERISSRLREWADPTQRSLSSFEPCSDGARCDEPGAGDGS</sequence>
<proteinExistence type="predicted"/>
<dbReference type="EMBL" id="JABFFQ010000009">
    <property type="protein sequence ID" value="MDV4343687.1"/>
    <property type="molecule type" value="Genomic_DNA"/>
</dbReference>
<keyword evidence="3" id="KW-1185">Reference proteome</keyword>
<dbReference type="Proteomes" id="UP001273768">
    <property type="component" value="Unassembled WGS sequence"/>
</dbReference>
<comment type="caution">
    <text evidence="2">The sequence shown here is derived from an EMBL/GenBank/DDBJ whole genome shotgun (WGS) entry which is preliminary data.</text>
</comment>
<name>A0ABU3Z4E3_9EURY</name>
<accession>A0ABU3Z4E3</accession>
<gene>
    <name evidence="2" type="ORF">HL657_11030</name>
</gene>
<protein>
    <submittedName>
        <fullName evidence="2">Uncharacterized protein</fullName>
    </submittedName>
</protein>
<feature type="region of interest" description="Disordered" evidence="1">
    <location>
        <begin position="284"/>
        <end position="312"/>
    </location>
</feature>
<evidence type="ECO:0000313" key="2">
    <source>
        <dbReference type="EMBL" id="MDV4343687.1"/>
    </source>
</evidence>
<evidence type="ECO:0000313" key="3">
    <source>
        <dbReference type="Proteomes" id="UP001273768"/>
    </source>
</evidence>
<organism evidence="2 3">
    <name type="scientific">Methanoculleus nereidis</name>
    <dbReference type="NCBI Taxonomy" id="2735141"/>
    <lineage>
        <taxon>Archaea</taxon>
        <taxon>Methanobacteriati</taxon>
        <taxon>Methanobacteriota</taxon>
        <taxon>Stenosarchaea group</taxon>
        <taxon>Methanomicrobia</taxon>
        <taxon>Methanomicrobiales</taxon>
        <taxon>Methanomicrobiaceae</taxon>
        <taxon>Methanoculleus</taxon>
    </lineage>
</organism>
<evidence type="ECO:0000256" key="1">
    <source>
        <dbReference type="SAM" id="MobiDB-lite"/>
    </source>
</evidence>
<reference evidence="2 3" key="1">
    <citation type="submission" date="2020-05" db="EMBL/GenBank/DDBJ databases">
        <title>Isolation and characterization of methanoarchaea from a cold seep at offshore SW Taiwan.</title>
        <authorList>
            <person name="Chen Y.-W."/>
            <person name="Chen S.-C."/>
            <person name="Lai M.-C."/>
        </authorList>
    </citation>
    <scope>NUCLEOTIDE SEQUENCE [LARGE SCALE GENOMIC DNA]</scope>
    <source>
        <strain evidence="2 3">YWC-01</strain>
    </source>
</reference>